<dbReference type="EC" id="4.1.2.14" evidence="5"/>
<dbReference type="Gene3D" id="3.20.20.70">
    <property type="entry name" value="Aldolase class I"/>
    <property type="match status" value="1"/>
</dbReference>
<protein>
    <recommendedName>
        <fullName evidence="5">2-dehydro-3-deoxy-phosphogluconate aldolase</fullName>
        <ecNumber evidence="5">4.1.2.14</ecNumber>
    </recommendedName>
</protein>
<sequence>MQPIQLLRLGRVLPVVVIERVDDAVPVAKALLAGGVSTLELTLRTPVALDAIERVATAVPEILVGAGTVVSPAQARDAVRAGARFLVSPGSPPALVDAMLAERVPVLPGVATVTEAMAMMARGLTELKFFPAQTSGGAAQLRAWQGPLPRLTFCPTGGITPDTAHEFLALSNVACVGGSWLTPPALIDKGDWQGIAALAAKAAEW</sequence>
<comment type="caution">
    <text evidence="9">The sequence shown here is derived from an EMBL/GenBank/DDBJ whole genome shotgun (WGS) entry which is preliminary data.</text>
</comment>
<evidence type="ECO:0000256" key="1">
    <source>
        <dbReference type="ARBA" id="ARBA00000654"/>
    </source>
</evidence>
<evidence type="ECO:0000256" key="3">
    <source>
        <dbReference type="ARBA" id="ARBA00006906"/>
    </source>
</evidence>
<comment type="subunit">
    <text evidence="4">Homotrimer.</text>
</comment>
<name>A0A841FJR8_9ACTN</name>
<dbReference type="SUPFAM" id="SSF51569">
    <property type="entry name" value="Aldolase"/>
    <property type="match status" value="1"/>
</dbReference>
<keyword evidence="8" id="KW-0119">Carbohydrate metabolism</keyword>
<dbReference type="PROSITE" id="PS00160">
    <property type="entry name" value="ALDOLASE_KDPG_KHG_2"/>
    <property type="match status" value="1"/>
</dbReference>
<evidence type="ECO:0000256" key="2">
    <source>
        <dbReference type="ARBA" id="ARBA00004736"/>
    </source>
</evidence>
<dbReference type="PANTHER" id="PTHR30246:SF1">
    <property type="entry name" value="2-DEHYDRO-3-DEOXY-6-PHOSPHOGALACTONATE ALDOLASE-RELATED"/>
    <property type="match status" value="1"/>
</dbReference>
<dbReference type="RefSeq" id="WP_221331019.1">
    <property type="nucleotide sequence ID" value="NZ_BONT01000046.1"/>
</dbReference>
<proteinExistence type="inferred from homology"/>
<keyword evidence="7" id="KW-0704">Schiff base</keyword>
<dbReference type="PROSITE" id="PS00159">
    <property type="entry name" value="ALDOLASE_KDPG_KHG_1"/>
    <property type="match status" value="1"/>
</dbReference>
<comment type="similarity">
    <text evidence="3">Belongs to the KHG/KDPG aldolase family.</text>
</comment>
<gene>
    <name evidence="9" type="ORF">HNR73_003992</name>
</gene>
<evidence type="ECO:0000256" key="4">
    <source>
        <dbReference type="ARBA" id="ARBA00011233"/>
    </source>
</evidence>
<dbReference type="Proteomes" id="UP000548476">
    <property type="component" value="Unassembled WGS sequence"/>
</dbReference>
<evidence type="ECO:0000256" key="5">
    <source>
        <dbReference type="ARBA" id="ARBA00013063"/>
    </source>
</evidence>
<dbReference type="AlphaFoldDB" id="A0A841FJR8"/>
<keyword evidence="10" id="KW-1185">Reference proteome</keyword>
<evidence type="ECO:0000256" key="7">
    <source>
        <dbReference type="ARBA" id="ARBA00023270"/>
    </source>
</evidence>
<dbReference type="InterPro" id="IPR031338">
    <property type="entry name" value="KDPG/KHG_AS_2"/>
</dbReference>
<evidence type="ECO:0000313" key="10">
    <source>
        <dbReference type="Proteomes" id="UP000548476"/>
    </source>
</evidence>
<dbReference type="InterPro" id="IPR031337">
    <property type="entry name" value="KDPG/KHG_AS_1"/>
</dbReference>
<dbReference type="Pfam" id="PF01081">
    <property type="entry name" value="Aldolase"/>
    <property type="match status" value="1"/>
</dbReference>
<comment type="pathway">
    <text evidence="2">Carbohydrate acid metabolism; 2-dehydro-3-deoxy-D-gluconate degradation; D-glyceraldehyde 3-phosphate and pyruvate from 2-dehydro-3-deoxy-D-gluconate: step 2/2.</text>
</comment>
<dbReference type="InterPro" id="IPR013785">
    <property type="entry name" value="Aldolase_TIM"/>
</dbReference>
<dbReference type="NCBIfam" id="TIGR01182">
    <property type="entry name" value="eda"/>
    <property type="match status" value="1"/>
</dbReference>
<reference evidence="9 10" key="1">
    <citation type="submission" date="2020-08" db="EMBL/GenBank/DDBJ databases">
        <title>Genomic Encyclopedia of Type Strains, Phase IV (KMG-IV): sequencing the most valuable type-strain genomes for metagenomic binning, comparative biology and taxonomic classification.</title>
        <authorList>
            <person name="Goeker M."/>
        </authorList>
    </citation>
    <scope>NUCLEOTIDE SEQUENCE [LARGE SCALE GENOMIC DNA]</scope>
    <source>
        <strain evidence="9 10">YIM 65646</strain>
    </source>
</reference>
<evidence type="ECO:0000256" key="6">
    <source>
        <dbReference type="ARBA" id="ARBA00023239"/>
    </source>
</evidence>
<dbReference type="PANTHER" id="PTHR30246">
    <property type="entry name" value="2-KETO-3-DEOXY-6-PHOSPHOGLUCONATE ALDOLASE"/>
    <property type="match status" value="1"/>
</dbReference>
<dbReference type="NCBIfam" id="NF004325">
    <property type="entry name" value="PRK05718.1"/>
    <property type="match status" value="1"/>
</dbReference>
<comment type="catalytic activity">
    <reaction evidence="1">
        <text>2-dehydro-3-deoxy-6-phospho-D-gluconate = D-glyceraldehyde 3-phosphate + pyruvate</text>
        <dbReference type="Rhea" id="RHEA:17089"/>
        <dbReference type="ChEBI" id="CHEBI:15361"/>
        <dbReference type="ChEBI" id="CHEBI:57569"/>
        <dbReference type="ChEBI" id="CHEBI:59776"/>
        <dbReference type="EC" id="4.1.2.14"/>
    </reaction>
</comment>
<dbReference type="CDD" id="cd00452">
    <property type="entry name" value="KDPG_aldolase"/>
    <property type="match status" value="1"/>
</dbReference>
<dbReference type="GO" id="GO:0008675">
    <property type="term" value="F:2-dehydro-3-deoxy-phosphogluconate aldolase activity"/>
    <property type="evidence" value="ECO:0007669"/>
    <property type="project" value="UniProtKB-EC"/>
</dbReference>
<evidence type="ECO:0000256" key="8">
    <source>
        <dbReference type="ARBA" id="ARBA00023277"/>
    </source>
</evidence>
<dbReference type="InterPro" id="IPR000887">
    <property type="entry name" value="Aldlse_KDPG_KHG"/>
</dbReference>
<accession>A0A841FJR8</accession>
<keyword evidence="6 9" id="KW-0456">Lyase</keyword>
<organism evidence="9 10">
    <name type="scientific">Phytomonospora endophytica</name>
    <dbReference type="NCBI Taxonomy" id="714109"/>
    <lineage>
        <taxon>Bacteria</taxon>
        <taxon>Bacillati</taxon>
        <taxon>Actinomycetota</taxon>
        <taxon>Actinomycetes</taxon>
        <taxon>Micromonosporales</taxon>
        <taxon>Micromonosporaceae</taxon>
        <taxon>Phytomonospora</taxon>
    </lineage>
</organism>
<dbReference type="EMBL" id="JACHGT010000008">
    <property type="protein sequence ID" value="MBB6036124.1"/>
    <property type="molecule type" value="Genomic_DNA"/>
</dbReference>
<evidence type="ECO:0000313" key="9">
    <source>
        <dbReference type="EMBL" id="MBB6036124.1"/>
    </source>
</evidence>